<dbReference type="SMART" id="SM00642">
    <property type="entry name" value="Aamy"/>
    <property type="match status" value="1"/>
</dbReference>
<reference evidence="5" key="3">
    <citation type="submission" date="2023-06" db="EMBL/GenBank/DDBJ databases">
        <authorList>
            <person name="Sun Q."/>
            <person name="Zhou Y."/>
        </authorList>
    </citation>
    <scope>NUCLEOTIDE SEQUENCE</scope>
    <source>
        <strain evidence="5">CGMCC 1.10859</strain>
    </source>
</reference>
<dbReference type="Proteomes" id="UP000199541">
    <property type="component" value="Unassembled WGS sequence"/>
</dbReference>
<reference evidence="6 7" key="2">
    <citation type="submission" date="2016-10" db="EMBL/GenBank/DDBJ databases">
        <authorList>
            <person name="Varghese N."/>
            <person name="Submissions S."/>
        </authorList>
    </citation>
    <scope>NUCLEOTIDE SEQUENCE [LARGE SCALE GENOMIC DNA]</scope>
    <source>
        <strain evidence="6 7">DSM 24802</strain>
    </source>
</reference>
<dbReference type="Gene3D" id="3.90.400.10">
    <property type="entry name" value="Oligo-1,6-glucosidase, Domain 2"/>
    <property type="match status" value="1"/>
</dbReference>
<evidence type="ECO:0000256" key="3">
    <source>
        <dbReference type="PIRSR" id="PIRSR003059-2"/>
    </source>
</evidence>
<dbReference type="EMBL" id="BNAB01000009">
    <property type="protein sequence ID" value="GHE02412.1"/>
    <property type="molecule type" value="Genomic_DNA"/>
</dbReference>
<comment type="caution">
    <text evidence="5">The sequence shown here is derived from an EMBL/GenBank/DDBJ whole genome shotgun (WGS) entry which is preliminary data.</text>
</comment>
<keyword evidence="2" id="KW-0808">Transferase</keyword>
<accession>A0AAN4URL3</accession>
<dbReference type="PANTHER" id="PTHR38784:SF1">
    <property type="entry name" value="SUCROSE PHOSPHORYLASE"/>
    <property type="match status" value="1"/>
</dbReference>
<keyword evidence="7" id="KW-1185">Reference proteome</keyword>
<organism evidence="5 8">
    <name type="scientific">Allgaiera indica</name>
    <dbReference type="NCBI Taxonomy" id="765699"/>
    <lineage>
        <taxon>Bacteria</taxon>
        <taxon>Pseudomonadati</taxon>
        <taxon>Pseudomonadota</taxon>
        <taxon>Alphaproteobacteria</taxon>
        <taxon>Rhodobacterales</taxon>
        <taxon>Paracoccaceae</taxon>
        <taxon>Allgaiera</taxon>
    </lineage>
</organism>
<evidence type="ECO:0000256" key="1">
    <source>
        <dbReference type="ARBA" id="ARBA00022676"/>
    </source>
</evidence>
<dbReference type="InterPro" id="IPR006047">
    <property type="entry name" value="GH13_cat_dom"/>
</dbReference>
<dbReference type="InterPro" id="IPR013780">
    <property type="entry name" value="Glyco_hydro_b"/>
</dbReference>
<sequence>MSAADSPAPEPKIIPRPLRARLEQILAFLYPQDDAGALCDQVIAAFWPVGRAPRRRARVPGNALWDQRDNYVIAYGNSIVDGEHKPLDLLRHFAGRYLRPGIRGIHVLPYFPFTSDDGFAVIDYFAVNSQLGAWEDIGRIGQEFRLMSDLVLNHCSSQSHWFNEYLQGHAPYDKFFREADPNADLGAVVRPRAHTLLREVETVNGPRHVWCTFSHDQVDFDFANPEVLLTFLRVLRHHVDMGVRTLRLDAVAFLWKIEGTPCIHLAQTHAIVRLMRLLADHDPVPIVLVTETNVPNSENLSYFGNRNEAHVVYNFSLPPLILHALLNGTSRALRKWQMAMPPAPLGCAYLNFTASHDGIGLRPAEGLIPPDEIDAMVAAVRRFGGRVSMRRMSDGTEKPYEVNVALFDALKGSCAGEDDLQIPRFLCSQAIAMALEGIPAFYIHSLIATPNDPEGVEKLGYNRAINRKRWDYDSLRALLDNPDTPNRQVLDAMMRMIRIRSAQPGFHPNATQFTLQLGDEVFGFWRQSLDRAQSIFIIANVTDHGVRVPALALNLIDGHNWYDLLSDEAIDETRGEIPLAPYQSRWITNGAP</sequence>
<dbReference type="Gene3D" id="3.20.20.80">
    <property type="entry name" value="Glycosidases"/>
    <property type="match status" value="1"/>
</dbReference>
<evidence type="ECO:0000313" key="7">
    <source>
        <dbReference type="Proteomes" id="UP000199541"/>
    </source>
</evidence>
<dbReference type="PANTHER" id="PTHR38784">
    <property type="entry name" value="SUCROSE PHOSPHORYLASE"/>
    <property type="match status" value="1"/>
</dbReference>
<evidence type="ECO:0000313" key="5">
    <source>
        <dbReference type="EMBL" id="GHE02412.1"/>
    </source>
</evidence>
<dbReference type="GO" id="GO:0005975">
    <property type="term" value="P:carbohydrate metabolic process"/>
    <property type="evidence" value="ECO:0007669"/>
    <property type="project" value="InterPro"/>
</dbReference>
<feature type="binding site" evidence="3">
    <location>
        <position position="463"/>
    </location>
    <ligand>
        <name>substrate</name>
    </ligand>
</feature>
<evidence type="ECO:0000256" key="2">
    <source>
        <dbReference type="ARBA" id="ARBA00022679"/>
    </source>
</evidence>
<dbReference type="Pfam" id="PF00128">
    <property type="entry name" value="Alpha-amylase"/>
    <property type="match status" value="1"/>
</dbReference>
<dbReference type="Proteomes" id="UP000634647">
    <property type="component" value="Unassembled WGS sequence"/>
</dbReference>
<dbReference type="SUPFAM" id="SSF51445">
    <property type="entry name" value="(Trans)glycosidases"/>
    <property type="match status" value="1"/>
</dbReference>
<evidence type="ECO:0000313" key="6">
    <source>
        <dbReference type="EMBL" id="SDX30251.1"/>
    </source>
</evidence>
<reference evidence="5" key="1">
    <citation type="journal article" date="2014" name="Int. J. Syst. Evol. Microbiol.">
        <title>Complete genome sequence of Corynebacterium casei LMG S-19264T (=DSM 44701T), isolated from a smear-ripened cheese.</title>
        <authorList>
            <consortium name="US DOE Joint Genome Institute (JGI-PGF)"/>
            <person name="Walter F."/>
            <person name="Albersmeier A."/>
            <person name="Kalinowski J."/>
            <person name="Ruckert C."/>
        </authorList>
    </citation>
    <scope>NUCLEOTIDE SEQUENCE</scope>
    <source>
        <strain evidence="5">CGMCC 1.10859</strain>
    </source>
</reference>
<proteinExistence type="predicted"/>
<dbReference type="CDD" id="cd11356">
    <property type="entry name" value="AmyAc_Sucrose_phosphorylase-like_1"/>
    <property type="match status" value="1"/>
</dbReference>
<dbReference type="PIRSF" id="PIRSF003059">
    <property type="entry name" value="Sucrose_phosphorylase"/>
    <property type="match status" value="1"/>
</dbReference>
<dbReference type="GO" id="GO:0016757">
    <property type="term" value="F:glycosyltransferase activity"/>
    <property type="evidence" value="ECO:0007669"/>
    <property type="project" value="UniProtKB-KW"/>
</dbReference>
<feature type="domain" description="Glycosyl hydrolase family 13 catalytic" evidence="4">
    <location>
        <begin position="69"/>
        <end position="500"/>
    </location>
</feature>
<dbReference type="InterPro" id="IPR045857">
    <property type="entry name" value="O16G_dom_2"/>
</dbReference>
<name>A0AAN4URL3_9RHOB</name>
<feature type="binding site" evidence="3">
    <location>
        <position position="154"/>
    </location>
    <ligand>
        <name>substrate</name>
    </ligand>
</feature>
<dbReference type="InterPro" id="IPR033746">
    <property type="entry name" value="GGa_phosphorylase"/>
</dbReference>
<protein>
    <submittedName>
        <fullName evidence="5">Sucrose phosphorylase</fullName>
    </submittedName>
</protein>
<dbReference type="InterPro" id="IPR016377">
    <property type="entry name" value="Sucrose_GGa_phosphorylase-rel"/>
</dbReference>
<feature type="binding site" evidence="3">
    <location>
        <position position="116"/>
    </location>
    <ligand>
        <name>substrate</name>
    </ligand>
</feature>
<dbReference type="EMBL" id="FNOB01000013">
    <property type="protein sequence ID" value="SDX30251.1"/>
    <property type="molecule type" value="Genomic_DNA"/>
</dbReference>
<evidence type="ECO:0000313" key="8">
    <source>
        <dbReference type="Proteomes" id="UP000634647"/>
    </source>
</evidence>
<dbReference type="AlphaFoldDB" id="A0AAN4URL3"/>
<dbReference type="InterPro" id="IPR017853">
    <property type="entry name" value="GH"/>
</dbReference>
<evidence type="ECO:0000259" key="4">
    <source>
        <dbReference type="SMART" id="SM00642"/>
    </source>
</evidence>
<feature type="binding site" evidence="3">
    <location>
        <begin position="247"/>
        <end position="249"/>
    </location>
    <ligand>
        <name>substrate</name>
    </ligand>
</feature>
<dbReference type="RefSeq" id="WP_051646320.1">
    <property type="nucleotide sequence ID" value="NZ_BNAB01000009.1"/>
</dbReference>
<dbReference type="Gene3D" id="2.60.40.1180">
    <property type="entry name" value="Golgi alpha-mannosidase II"/>
    <property type="match status" value="1"/>
</dbReference>
<keyword evidence="1" id="KW-0328">Glycosyltransferase</keyword>
<feature type="binding site" evidence="3">
    <location>
        <begin position="356"/>
        <end position="357"/>
    </location>
    <ligand>
        <name>substrate</name>
    </ligand>
</feature>
<gene>
    <name evidence="5" type="ORF">GCM10008024_21770</name>
    <name evidence="6" type="ORF">SAMN05444006_11379</name>
</gene>